<name>M0P589_9EURY</name>
<accession>M0P589</accession>
<dbReference type="SUPFAM" id="SSF53686">
    <property type="entry name" value="Tryptophan synthase beta subunit-like PLP-dependent enzymes"/>
    <property type="match status" value="1"/>
</dbReference>
<evidence type="ECO:0000256" key="2">
    <source>
        <dbReference type="ARBA" id="ARBA00022898"/>
    </source>
</evidence>
<dbReference type="GO" id="GO:0006567">
    <property type="term" value="P:L-threonine catabolic process"/>
    <property type="evidence" value="ECO:0007669"/>
    <property type="project" value="TreeGrafter"/>
</dbReference>
<dbReference type="Gene3D" id="3.40.50.1100">
    <property type="match status" value="2"/>
</dbReference>
<organism evidence="6 7">
    <name type="scientific">Halorubrum lipolyticum DSM 21995</name>
    <dbReference type="NCBI Taxonomy" id="1227482"/>
    <lineage>
        <taxon>Archaea</taxon>
        <taxon>Methanobacteriati</taxon>
        <taxon>Methanobacteriota</taxon>
        <taxon>Stenosarchaea group</taxon>
        <taxon>Halobacteria</taxon>
        <taxon>Halobacteriales</taxon>
        <taxon>Haloferacaceae</taxon>
        <taxon>Halorubrum</taxon>
    </lineage>
</organism>
<dbReference type="PATRIC" id="fig|1227482.3.peg.116"/>
<dbReference type="InterPro" id="IPR001926">
    <property type="entry name" value="TrpB-like_PALP"/>
</dbReference>
<dbReference type="InterPro" id="IPR050147">
    <property type="entry name" value="Ser/Thr_Dehydratase"/>
</dbReference>
<dbReference type="OrthoDB" id="341080at2157"/>
<dbReference type="Pfam" id="PF00291">
    <property type="entry name" value="PALP"/>
    <property type="match status" value="1"/>
</dbReference>
<feature type="compositionally biased region" description="Basic and acidic residues" evidence="4">
    <location>
        <begin position="401"/>
        <end position="415"/>
    </location>
</feature>
<keyword evidence="2" id="KW-0663">Pyridoxal phosphate</keyword>
<comment type="cofactor">
    <cofactor evidence="1">
        <name>pyridoxal 5'-phosphate</name>
        <dbReference type="ChEBI" id="CHEBI:597326"/>
    </cofactor>
</comment>
<evidence type="ECO:0000256" key="4">
    <source>
        <dbReference type="SAM" id="MobiDB-lite"/>
    </source>
</evidence>
<dbReference type="CDD" id="cd01563">
    <property type="entry name" value="Thr-synth_1"/>
    <property type="match status" value="1"/>
</dbReference>
<gene>
    <name evidence="6" type="ORF">C469_00545</name>
</gene>
<dbReference type="GO" id="GO:0003941">
    <property type="term" value="F:L-serine ammonia-lyase activity"/>
    <property type="evidence" value="ECO:0007669"/>
    <property type="project" value="TreeGrafter"/>
</dbReference>
<proteinExistence type="predicted"/>
<evidence type="ECO:0000256" key="1">
    <source>
        <dbReference type="ARBA" id="ARBA00001933"/>
    </source>
</evidence>
<dbReference type="RefSeq" id="WP_008002865.1">
    <property type="nucleotide sequence ID" value="NZ_AOJG01000001.1"/>
</dbReference>
<evidence type="ECO:0000313" key="6">
    <source>
        <dbReference type="EMBL" id="EMA64699.1"/>
    </source>
</evidence>
<evidence type="ECO:0000313" key="7">
    <source>
        <dbReference type="Proteomes" id="UP000011650"/>
    </source>
</evidence>
<dbReference type="GO" id="GO:0009097">
    <property type="term" value="P:isoleucine biosynthetic process"/>
    <property type="evidence" value="ECO:0007669"/>
    <property type="project" value="TreeGrafter"/>
</dbReference>
<keyword evidence="7" id="KW-1185">Reference proteome</keyword>
<dbReference type="GO" id="GO:0004794">
    <property type="term" value="F:threonine deaminase activity"/>
    <property type="evidence" value="ECO:0007669"/>
    <property type="project" value="TreeGrafter"/>
</dbReference>
<dbReference type="Proteomes" id="UP000011650">
    <property type="component" value="Unassembled WGS sequence"/>
</dbReference>
<dbReference type="AlphaFoldDB" id="M0P589"/>
<dbReference type="EMBL" id="AOJG01000001">
    <property type="protein sequence ID" value="EMA64699.1"/>
    <property type="molecule type" value="Genomic_DNA"/>
</dbReference>
<evidence type="ECO:0000259" key="5">
    <source>
        <dbReference type="Pfam" id="PF00291"/>
    </source>
</evidence>
<keyword evidence="3" id="KW-0456">Lyase</keyword>
<dbReference type="NCBIfam" id="NF006050">
    <property type="entry name" value="PRK08197.1"/>
    <property type="match status" value="1"/>
</dbReference>
<feature type="region of interest" description="Disordered" evidence="4">
    <location>
        <begin position="401"/>
        <end position="424"/>
    </location>
</feature>
<comment type="caution">
    <text evidence="6">The sequence shown here is derived from an EMBL/GenBank/DDBJ whole genome shotgun (WGS) entry which is preliminary data.</text>
</comment>
<dbReference type="PANTHER" id="PTHR48078:SF6">
    <property type="entry name" value="L-THREONINE DEHYDRATASE CATABOLIC TDCB"/>
    <property type="match status" value="1"/>
</dbReference>
<dbReference type="GO" id="GO:0006565">
    <property type="term" value="P:L-serine catabolic process"/>
    <property type="evidence" value="ECO:0007669"/>
    <property type="project" value="TreeGrafter"/>
</dbReference>
<dbReference type="STRING" id="1227482.C469_00545"/>
<dbReference type="PRINTS" id="PR00469">
    <property type="entry name" value="PNDRDTASEII"/>
</dbReference>
<evidence type="ECO:0000256" key="3">
    <source>
        <dbReference type="ARBA" id="ARBA00023239"/>
    </source>
</evidence>
<sequence>METTDAFIGLSCVDCGETFDPETTTHRCSDCGGILDPAYDLDRIDLSPENLAGRPFESMWRYAELLPFVPGAAVSLGEGATPLVECPALADAMGVGRVLLKDEGANPTGTFKDRGQSLAMTAAREHGAADVALNSAGNAGQAAAAYAARADLDAHVYLPSRAGFTQKAMTEVHGADLTVTDPIDGNSQIGDAGKAYAEAMEEHPDWYSAKTFVTPYRHEGKKTMALELLEQLDWEAPDGVVYPTGGGVGLVGMHKAAREVRQLGWTDELVPMYAAQAAGCAPVVDAYEAGADRHEPVPDDRIDTACNGIAIPDPGASPLILDAIRESDGGAVATTDREILDAAIEVARAEGLEVGATCAACVSGAFALAASGEFGPDDTVVLLNTGAGNKDVDALRAHLGERDAEREAAGERGDGADGPAGGIE</sequence>
<dbReference type="InterPro" id="IPR036052">
    <property type="entry name" value="TrpB-like_PALP_sf"/>
</dbReference>
<reference evidence="6 7" key="1">
    <citation type="journal article" date="2014" name="PLoS Genet.">
        <title>Phylogenetically driven sequencing of extremely halophilic archaea reveals strategies for static and dynamic osmo-response.</title>
        <authorList>
            <person name="Becker E.A."/>
            <person name="Seitzer P.M."/>
            <person name="Tritt A."/>
            <person name="Larsen D."/>
            <person name="Krusor M."/>
            <person name="Yao A.I."/>
            <person name="Wu D."/>
            <person name="Madern D."/>
            <person name="Eisen J.A."/>
            <person name="Darling A.E."/>
            <person name="Facciotti M.T."/>
        </authorList>
    </citation>
    <scope>NUCLEOTIDE SEQUENCE [LARGE SCALE GENOMIC DNA]</scope>
    <source>
        <strain evidence="6 7">DSM 21995</strain>
    </source>
</reference>
<feature type="domain" description="Tryptophan synthase beta chain-like PALP" evidence="5">
    <location>
        <begin position="74"/>
        <end position="386"/>
    </location>
</feature>
<dbReference type="PANTHER" id="PTHR48078">
    <property type="entry name" value="THREONINE DEHYDRATASE, MITOCHONDRIAL-RELATED"/>
    <property type="match status" value="1"/>
</dbReference>
<protein>
    <submittedName>
        <fullName evidence="6">Threonine synthase</fullName>
    </submittedName>
</protein>